<feature type="compositionally biased region" description="Acidic residues" evidence="1">
    <location>
        <begin position="185"/>
        <end position="206"/>
    </location>
</feature>
<dbReference type="Proteomes" id="UP001632038">
    <property type="component" value="Unassembled WGS sequence"/>
</dbReference>
<dbReference type="PANTHER" id="PTHR36898">
    <property type="entry name" value="OSJNBB0026I12.6 PROTEIN"/>
    <property type="match status" value="1"/>
</dbReference>
<dbReference type="SUPFAM" id="SSF158710">
    <property type="entry name" value="PSPTO4464-like"/>
    <property type="match status" value="1"/>
</dbReference>
<accession>A0ABD3DFK6</accession>
<feature type="region of interest" description="Disordered" evidence="1">
    <location>
        <begin position="64"/>
        <end position="89"/>
    </location>
</feature>
<dbReference type="CDD" id="cd16331">
    <property type="entry name" value="YjgA-like"/>
    <property type="match status" value="1"/>
</dbReference>
<gene>
    <name evidence="2" type="ORF">CASFOL_015956</name>
</gene>
<evidence type="ECO:0000256" key="1">
    <source>
        <dbReference type="SAM" id="MobiDB-lite"/>
    </source>
</evidence>
<sequence>MAHVLRPLIQWPRWRCPHSTVSRLIRLPSSPPRATADPPFLAFLSNSHRQAHFRSRALKLRDVDSLSEASGSDDESSDGGGMRKSRNAKKRVARRAVRWGMELASFSPPQIKRIVRVADLEQEVFDALMIVKRLGRDVREGKRRQYNYIGRLLREVEPELMDDLIKATKEGDQSKFQSLSGTEILDVDDNEEEEEEETAEEDEEDPMNNNAVTRWYDGLIDKDISITNEIYSLREVEFDRQKLRQLVRKVHSAHEASLEENGKTEVAATNARKALARFLQGLAKQLPAY</sequence>
<evidence type="ECO:0008006" key="4">
    <source>
        <dbReference type="Google" id="ProtNLM"/>
    </source>
</evidence>
<organism evidence="2 3">
    <name type="scientific">Castilleja foliolosa</name>
    <dbReference type="NCBI Taxonomy" id="1961234"/>
    <lineage>
        <taxon>Eukaryota</taxon>
        <taxon>Viridiplantae</taxon>
        <taxon>Streptophyta</taxon>
        <taxon>Embryophyta</taxon>
        <taxon>Tracheophyta</taxon>
        <taxon>Spermatophyta</taxon>
        <taxon>Magnoliopsida</taxon>
        <taxon>eudicotyledons</taxon>
        <taxon>Gunneridae</taxon>
        <taxon>Pentapetalae</taxon>
        <taxon>asterids</taxon>
        <taxon>lamiids</taxon>
        <taxon>Lamiales</taxon>
        <taxon>Orobanchaceae</taxon>
        <taxon>Pedicularideae</taxon>
        <taxon>Castillejinae</taxon>
        <taxon>Castilleja</taxon>
    </lineage>
</organism>
<dbReference type="Gene3D" id="1.10.60.30">
    <property type="entry name" value="PSPTO4464-like domains"/>
    <property type="match status" value="2"/>
</dbReference>
<dbReference type="AlphaFoldDB" id="A0ABD3DFK6"/>
<comment type="caution">
    <text evidence="2">The sequence shown here is derived from an EMBL/GenBank/DDBJ whole genome shotgun (WGS) entry which is preliminary data.</text>
</comment>
<proteinExistence type="predicted"/>
<reference evidence="3" key="1">
    <citation type="journal article" date="2024" name="IScience">
        <title>Strigolactones Initiate the Formation of Haustorium-like Structures in Castilleja.</title>
        <authorList>
            <person name="Buerger M."/>
            <person name="Peterson D."/>
            <person name="Chory J."/>
        </authorList>
    </citation>
    <scope>NUCLEOTIDE SEQUENCE [LARGE SCALE GENOMIC DNA]</scope>
</reference>
<dbReference type="EMBL" id="JAVIJP010000017">
    <property type="protein sequence ID" value="KAL3640988.1"/>
    <property type="molecule type" value="Genomic_DNA"/>
</dbReference>
<keyword evidence="3" id="KW-1185">Reference proteome</keyword>
<dbReference type="PANTHER" id="PTHR36898:SF1">
    <property type="entry name" value="OS04G0250700 PROTEIN"/>
    <property type="match status" value="1"/>
</dbReference>
<dbReference type="Pfam" id="PF04751">
    <property type="entry name" value="DarP"/>
    <property type="match status" value="1"/>
</dbReference>
<dbReference type="InterPro" id="IPR023153">
    <property type="entry name" value="DarP_sf"/>
</dbReference>
<name>A0ABD3DFK6_9LAMI</name>
<evidence type="ECO:0000313" key="3">
    <source>
        <dbReference type="Proteomes" id="UP001632038"/>
    </source>
</evidence>
<feature type="region of interest" description="Disordered" evidence="1">
    <location>
        <begin position="171"/>
        <end position="209"/>
    </location>
</feature>
<dbReference type="InterPro" id="IPR006839">
    <property type="entry name" value="DarP"/>
</dbReference>
<protein>
    <recommendedName>
        <fullName evidence="4">Ribosome-associated protein</fullName>
    </recommendedName>
</protein>
<evidence type="ECO:0000313" key="2">
    <source>
        <dbReference type="EMBL" id="KAL3640988.1"/>
    </source>
</evidence>